<dbReference type="Pfam" id="PF00171">
    <property type="entry name" value="Aldedh"/>
    <property type="match status" value="2"/>
</dbReference>
<dbReference type="InterPro" id="IPR016161">
    <property type="entry name" value="Ald_DH/histidinol_DH"/>
</dbReference>
<dbReference type="InterPro" id="IPR011408">
    <property type="entry name" value="Aldehyde_DH"/>
</dbReference>
<dbReference type="AlphaFoldDB" id="A0A3M0CVD5"/>
<feature type="active site" evidence="4">
    <location>
        <position position="265"/>
    </location>
</feature>
<dbReference type="FunFam" id="3.40.309.10:FF:000012">
    <property type="entry name" value="Betaine aldehyde dehydrogenase"/>
    <property type="match status" value="1"/>
</dbReference>
<dbReference type="OrthoDB" id="9812625at2"/>
<dbReference type="GO" id="GO:0016620">
    <property type="term" value="F:oxidoreductase activity, acting on the aldehyde or oxo group of donors, NAD or NADP as acceptor"/>
    <property type="evidence" value="ECO:0007669"/>
    <property type="project" value="UniProtKB-UniRule"/>
</dbReference>
<dbReference type="InParanoid" id="A0A3M0CVD5"/>
<dbReference type="EMBL" id="REFR01000001">
    <property type="protein sequence ID" value="RMB13054.1"/>
    <property type="molecule type" value="Genomic_DNA"/>
</dbReference>
<evidence type="ECO:0000313" key="8">
    <source>
        <dbReference type="Proteomes" id="UP000271227"/>
    </source>
</evidence>
<dbReference type="FunFam" id="3.40.605.10:FF:000007">
    <property type="entry name" value="NAD/NADP-dependent betaine aldehyde dehydrogenase"/>
    <property type="match status" value="1"/>
</dbReference>
<dbReference type="InterPro" id="IPR016162">
    <property type="entry name" value="Ald_DH_N"/>
</dbReference>
<keyword evidence="8" id="KW-1185">Reference proteome</keyword>
<dbReference type="InterPro" id="IPR015590">
    <property type="entry name" value="Aldehyde_DH_dom"/>
</dbReference>
<comment type="caution">
    <text evidence="7">The sequence shown here is derived from an EMBL/GenBank/DDBJ whole genome shotgun (WGS) entry which is preliminary data.</text>
</comment>
<evidence type="ECO:0000256" key="2">
    <source>
        <dbReference type="ARBA" id="ARBA00023002"/>
    </source>
</evidence>
<dbReference type="PANTHER" id="PTHR11699">
    <property type="entry name" value="ALDEHYDE DEHYDROGENASE-RELATED"/>
    <property type="match status" value="1"/>
</dbReference>
<dbReference type="InterPro" id="IPR029510">
    <property type="entry name" value="Ald_DH_CS_GLU"/>
</dbReference>
<gene>
    <name evidence="7" type="ORF">BXY39_0047</name>
</gene>
<dbReference type="Gene3D" id="3.40.309.10">
    <property type="entry name" value="Aldehyde Dehydrogenase, Chain A, domain 2"/>
    <property type="match status" value="1"/>
</dbReference>
<dbReference type="PIRSF" id="PIRSF036490">
    <property type="entry name" value="Aldedh_dupl"/>
    <property type="match status" value="1"/>
</dbReference>
<protein>
    <submittedName>
        <fullName evidence="7">Aldehyde dehydrogenase (NAD+)</fullName>
    </submittedName>
</protein>
<evidence type="ECO:0000256" key="4">
    <source>
        <dbReference type="PROSITE-ProRule" id="PRU10007"/>
    </source>
</evidence>
<organism evidence="7 8">
    <name type="scientific">Eilatimonas milleporae</name>
    <dbReference type="NCBI Taxonomy" id="911205"/>
    <lineage>
        <taxon>Bacteria</taxon>
        <taxon>Pseudomonadati</taxon>
        <taxon>Pseudomonadota</taxon>
        <taxon>Alphaproteobacteria</taxon>
        <taxon>Kordiimonadales</taxon>
        <taxon>Kordiimonadaceae</taxon>
        <taxon>Eilatimonas</taxon>
    </lineage>
</organism>
<dbReference type="SUPFAM" id="SSF53720">
    <property type="entry name" value="ALDH-like"/>
    <property type="match status" value="2"/>
</dbReference>
<feature type="domain" description="Aldehyde dehydrogenase" evidence="6">
    <location>
        <begin position="41"/>
        <end position="484"/>
    </location>
</feature>
<dbReference type="InterPro" id="IPR016163">
    <property type="entry name" value="Ald_DH_C"/>
</dbReference>
<name>A0A3M0CVD5_9PROT</name>
<dbReference type="RefSeq" id="WP_121936838.1">
    <property type="nucleotide sequence ID" value="NZ_REFR01000001.1"/>
</dbReference>
<comment type="similarity">
    <text evidence="1 3 5">Belongs to the aldehyde dehydrogenase family.</text>
</comment>
<keyword evidence="2 5" id="KW-0560">Oxidoreductase</keyword>
<accession>A0A3M0CVD5</accession>
<proteinExistence type="inferred from homology"/>
<evidence type="ECO:0000256" key="3">
    <source>
        <dbReference type="PIRNR" id="PIRNR036490"/>
    </source>
</evidence>
<evidence type="ECO:0000259" key="6">
    <source>
        <dbReference type="Pfam" id="PF00171"/>
    </source>
</evidence>
<dbReference type="Proteomes" id="UP000271227">
    <property type="component" value="Unassembled WGS sequence"/>
</dbReference>
<reference evidence="7 8" key="1">
    <citation type="submission" date="2018-10" db="EMBL/GenBank/DDBJ databases">
        <title>Genomic Encyclopedia of Archaeal and Bacterial Type Strains, Phase II (KMG-II): from individual species to whole genera.</title>
        <authorList>
            <person name="Goeker M."/>
        </authorList>
    </citation>
    <scope>NUCLEOTIDE SEQUENCE [LARGE SCALE GENOMIC DNA]</scope>
    <source>
        <strain evidence="7 8">DSM 25217</strain>
    </source>
</reference>
<sequence length="802" mass="85806">MTVREQFETMDYGPAPEARDKADAWLTDRARRFGLFIGGAWVLPDGADTLPSHAPATGEKLADITIADKGQVDAAVAAARAAQGTWAALGGHGRARYLYALARLVQKHSRLLAVIESLDNGKPIRESRDIDIPLAARHFYHHAGWAQLMDEEFPGFEPLGVAGQVIPWNFPLLMLAWKVAPALAAGNTVVLKPAEFTSLSALKFAELAEEAGLPPGVLNIVTGAGETGAHVVGADVDKVAFTGSTEVGKIIRRAIAGTGKKLTLELGGKSPFIVFEDADIDGAIEGLVDAIWFNQGQVCCAGSRLLVQEGIADRFYTKLKHRMSMLRVGDSLDKCVDIGAVVDAVQRDRIASLVQQGENEGATVWQAPCELPGDGIFYPPTLATDVGTDNVLIREEVFGPVLASMTFRTQAEAVALANNTRYGLAASVWSESLSRALEVAPALKAGVVWINGTNMFDAAVGFGGYRESGFGREGGREGMAAYLRPAFEARLKPVKSVDIPARIEPPRAVTGMIPVDRTAKHYIGGKQARPDGGNSMVVADAKGRFAGVVGEGNRKDIRNAVEAAYKARGWAASTSHLKAQILYYIAENLGYRSDEFEARLRTLTGADAGAAKDEVQASIDRLFRAAAVADKHEGTVHEPPMRGVAIAMKEAVGVLGIVCPEEAPLLAFVTLMGHAVAAGNTAILLPSERYGLIATDFYQLLETSDVPGGVVNIVTGPKQALAMELARHLGVDGLWYFGAETDEAAIETAATDNMKRTWLACGKAYDWADTSRLSSRLLMDRGIEIKNIWVPYGDRNEGGKSY</sequence>
<dbReference type="CDD" id="cd07111">
    <property type="entry name" value="ALDH_F16"/>
    <property type="match status" value="1"/>
</dbReference>
<evidence type="ECO:0000256" key="5">
    <source>
        <dbReference type="RuleBase" id="RU003345"/>
    </source>
</evidence>
<evidence type="ECO:0000313" key="7">
    <source>
        <dbReference type="EMBL" id="RMB13054.1"/>
    </source>
</evidence>
<dbReference type="Gene3D" id="3.40.605.10">
    <property type="entry name" value="Aldehyde Dehydrogenase, Chain A, domain 1"/>
    <property type="match status" value="2"/>
</dbReference>
<feature type="domain" description="Aldehyde dehydrogenase" evidence="6">
    <location>
        <begin position="537"/>
        <end position="762"/>
    </location>
</feature>
<dbReference type="PROSITE" id="PS00687">
    <property type="entry name" value="ALDEHYDE_DEHYDR_GLU"/>
    <property type="match status" value="1"/>
</dbReference>
<evidence type="ECO:0000256" key="1">
    <source>
        <dbReference type="ARBA" id="ARBA00009986"/>
    </source>
</evidence>